<keyword evidence="2" id="KW-0949">S-adenosyl-L-methionine</keyword>
<feature type="domain" description="Radical SAM core" evidence="6">
    <location>
        <begin position="351"/>
        <end position="575"/>
    </location>
</feature>
<dbReference type="GO" id="GO:0051536">
    <property type="term" value="F:iron-sulfur cluster binding"/>
    <property type="evidence" value="ECO:0007669"/>
    <property type="project" value="UniProtKB-KW"/>
</dbReference>
<keyword evidence="4" id="KW-0408">Iron</keyword>
<dbReference type="Pfam" id="PF04055">
    <property type="entry name" value="Radical_SAM"/>
    <property type="match status" value="1"/>
</dbReference>
<keyword evidence="5" id="KW-0411">Iron-sulfur</keyword>
<evidence type="ECO:0000259" key="6">
    <source>
        <dbReference type="PROSITE" id="PS51918"/>
    </source>
</evidence>
<keyword evidence="3" id="KW-0479">Metal-binding</keyword>
<dbReference type="InterPro" id="IPR051198">
    <property type="entry name" value="BchE-like"/>
</dbReference>
<dbReference type="SFLD" id="SFLDS00029">
    <property type="entry name" value="Radical_SAM"/>
    <property type="match status" value="1"/>
</dbReference>
<evidence type="ECO:0000256" key="2">
    <source>
        <dbReference type="ARBA" id="ARBA00022691"/>
    </source>
</evidence>
<protein>
    <submittedName>
        <fullName evidence="7">Radical SAM superfamily protein</fullName>
    </submittedName>
</protein>
<evidence type="ECO:0000313" key="8">
    <source>
        <dbReference type="Proteomes" id="UP000199452"/>
    </source>
</evidence>
<dbReference type="Proteomes" id="UP000199452">
    <property type="component" value="Unassembled WGS sequence"/>
</dbReference>
<dbReference type="InterPro" id="IPR007197">
    <property type="entry name" value="rSAM"/>
</dbReference>
<dbReference type="GO" id="GO:0003824">
    <property type="term" value="F:catalytic activity"/>
    <property type="evidence" value="ECO:0007669"/>
    <property type="project" value="InterPro"/>
</dbReference>
<evidence type="ECO:0000256" key="4">
    <source>
        <dbReference type="ARBA" id="ARBA00023004"/>
    </source>
</evidence>
<dbReference type="SFLD" id="SFLDG01082">
    <property type="entry name" value="B12-binding_domain_containing"/>
    <property type="match status" value="1"/>
</dbReference>
<dbReference type="STRING" id="1640674.SAMN05216323_102716"/>
<comment type="cofactor">
    <cofactor evidence="1">
        <name>[4Fe-4S] cluster</name>
        <dbReference type="ChEBI" id="CHEBI:49883"/>
    </cofactor>
</comment>
<dbReference type="Gene3D" id="3.80.30.20">
    <property type="entry name" value="tm_1862 like domain"/>
    <property type="match status" value="1"/>
</dbReference>
<dbReference type="SUPFAM" id="SSF102114">
    <property type="entry name" value="Radical SAM enzymes"/>
    <property type="match status" value="1"/>
</dbReference>
<dbReference type="EMBL" id="FMYP01000027">
    <property type="protein sequence ID" value="SDC34969.1"/>
    <property type="molecule type" value="Genomic_DNA"/>
</dbReference>
<dbReference type="SMART" id="SM00729">
    <property type="entry name" value="Elp3"/>
    <property type="match status" value="1"/>
</dbReference>
<name>A0A1G6KV47_9BACT</name>
<evidence type="ECO:0000313" key="7">
    <source>
        <dbReference type="EMBL" id="SDC34969.1"/>
    </source>
</evidence>
<dbReference type="PROSITE" id="PS51918">
    <property type="entry name" value="RADICAL_SAM"/>
    <property type="match status" value="1"/>
</dbReference>
<evidence type="ECO:0000256" key="5">
    <source>
        <dbReference type="ARBA" id="ARBA00023014"/>
    </source>
</evidence>
<gene>
    <name evidence="7" type="ORF">SAMN05216323_102716</name>
</gene>
<dbReference type="GO" id="GO:0046872">
    <property type="term" value="F:metal ion binding"/>
    <property type="evidence" value="ECO:0007669"/>
    <property type="project" value="UniProtKB-KW"/>
</dbReference>
<evidence type="ECO:0000256" key="1">
    <source>
        <dbReference type="ARBA" id="ARBA00001966"/>
    </source>
</evidence>
<evidence type="ECO:0000256" key="3">
    <source>
        <dbReference type="ARBA" id="ARBA00022723"/>
    </source>
</evidence>
<dbReference type="InterPro" id="IPR023404">
    <property type="entry name" value="rSAM_horseshoe"/>
</dbReference>
<accession>A0A1G6KV47</accession>
<keyword evidence="8" id="KW-1185">Reference proteome</keyword>
<dbReference type="AlphaFoldDB" id="A0A1G6KV47"/>
<dbReference type="PANTHER" id="PTHR43409">
    <property type="entry name" value="ANAEROBIC MAGNESIUM-PROTOPORPHYRIN IX MONOMETHYL ESTER CYCLASE-RELATED"/>
    <property type="match status" value="1"/>
</dbReference>
<proteinExistence type="predicted"/>
<organism evidence="7 8">
    <name type="scientific">Williamwhitmania taraxaci</name>
    <dbReference type="NCBI Taxonomy" id="1640674"/>
    <lineage>
        <taxon>Bacteria</taxon>
        <taxon>Pseudomonadati</taxon>
        <taxon>Bacteroidota</taxon>
        <taxon>Bacteroidia</taxon>
        <taxon>Bacteroidales</taxon>
        <taxon>Williamwhitmaniaceae</taxon>
        <taxon>Williamwhitmania</taxon>
    </lineage>
</organism>
<dbReference type="InterPro" id="IPR006638">
    <property type="entry name" value="Elp3/MiaA/NifB-like_rSAM"/>
</dbReference>
<dbReference type="InterPro" id="IPR058240">
    <property type="entry name" value="rSAM_sf"/>
</dbReference>
<sequence length="730" mass="82027">MAAYLCCMNTSCDILLITPPLLQLNTPYPATAYLKGFLVDKGYRVDHADLGIETFVELLASDSLEQLFSGIVFEKISEQHLRQIYIQREAYIKFAPIIVQFLQGKNPELAHRIASRQYLPEANRFKAITDLEWAFGAHGVQEKAQHIATLFLEDLCTFIQETTSPNFELIRYAEKLSLYSPTFDKLLEQLQAPADPVMAIMESLLQIKVEEANPTVVGFTVPFPGNLLAALRGCQLIKREFPHITTLIGGGYPTTELRNLSDTRIFNFTDYIILDDGLSAIHAIAQRHIDKSEIAKLQSTWYLEAGKLTFTPEIKEDNAHFSEMPCPDFNGLPHHLYLSLLDGPNPMQQLWSNGRWNKLVLAHGCYWAKCTFCDTSLPYIGRFEPKTAIQIADEMEQVAKQTGSQGFHFVDEAAPPKLLKELSLEILQRGLAVSWWTNIRFEASFSADLCRLMAAAGCIAVSGGLEVASERILKLIKKGVTLSQAAQVTGNFSRAGIMVHAYLMYGFPTETLQETIDSLEVVRQLVQNNNVQSGFWHRFAMTEHSPIGINPDNFGTKRTTTCNQNVFANNEVPFSAKLDYNLEMIGEGLRTANYNYMLGLGFDVPLSKWFSGKTPQPTHAKNLIKNYTDSGLELIPTDYMKVIWLGGDVIQVKDGEITFAGKSGTQTIRCTQVQSEWLKGITKRITTRELEPMTYKTFKEDYIQCTGEPLEVLIFGKQGSILRKCGLLIF</sequence>
<reference evidence="7 8" key="1">
    <citation type="submission" date="2016-09" db="EMBL/GenBank/DDBJ databases">
        <authorList>
            <person name="Capua I."/>
            <person name="De Benedictis P."/>
            <person name="Joannis T."/>
            <person name="Lombin L.H."/>
            <person name="Cattoli G."/>
        </authorList>
    </citation>
    <scope>NUCLEOTIDE SEQUENCE [LARGE SCALE GENOMIC DNA]</scope>
    <source>
        <strain evidence="7 8">A7P-90m</strain>
    </source>
</reference>